<evidence type="ECO:0000313" key="3">
    <source>
        <dbReference type="Proteomes" id="UP001322664"/>
    </source>
</evidence>
<evidence type="ECO:0000256" key="1">
    <source>
        <dbReference type="SAM" id="Phobius"/>
    </source>
</evidence>
<dbReference type="Pfam" id="PF12679">
    <property type="entry name" value="ABC2_membrane_2"/>
    <property type="match status" value="1"/>
</dbReference>
<reference evidence="2 3" key="1">
    <citation type="submission" date="2023-09" db="EMBL/GenBank/DDBJ databases">
        <authorList>
            <person name="Page C.A."/>
            <person name="Perez-Diaz I.M."/>
        </authorList>
    </citation>
    <scope>NUCLEOTIDE SEQUENCE [LARGE SCALE GENOMIC DNA]</scope>
    <source>
        <strain evidence="2 3">Ll15</strain>
    </source>
</reference>
<protein>
    <submittedName>
        <fullName evidence="2">ABC transporter permease subunit</fullName>
    </submittedName>
</protein>
<organism evidence="2 3">
    <name type="scientific">Lysinibacillus louembei</name>
    <dbReference type="NCBI Taxonomy" id="1470088"/>
    <lineage>
        <taxon>Bacteria</taxon>
        <taxon>Bacillati</taxon>
        <taxon>Bacillota</taxon>
        <taxon>Bacilli</taxon>
        <taxon>Bacillales</taxon>
        <taxon>Bacillaceae</taxon>
        <taxon>Lysinibacillus</taxon>
    </lineage>
</organism>
<dbReference type="Proteomes" id="UP001322664">
    <property type="component" value="Chromosome"/>
</dbReference>
<feature type="transmembrane region" description="Helical" evidence="1">
    <location>
        <begin position="154"/>
        <end position="175"/>
    </location>
</feature>
<proteinExistence type="predicted"/>
<dbReference type="RefSeq" id="WP_319836692.1">
    <property type="nucleotide sequence ID" value="NZ_CP137624.1"/>
</dbReference>
<gene>
    <name evidence="2" type="ORF">R6U77_18025</name>
</gene>
<feature type="transmembrane region" description="Helical" evidence="1">
    <location>
        <begin position="181"/>
        <end position="205"/>
    </location>
</feature>
<keyword evidence="1" id="KW-1133">Transmembrane helix</keyword>
<keyword evidence="1" id="KW-0812">Transmembrane</keyword>
<sequence length="257" mass="28209">MSVLLKKEFLESWRSFKFLWIPLVFIFLGVTEPLTNYYMEDILSAVGNMPEGFQMLFPELTAADILASTTGQYQLIGLIVLISAFIGSVSRERQNGTATLLYVRPISATAVFMSKWLVASLVSVFSAMLGYAASMYYTAILFGGVAVGDFVKMLLTYCVWLLLVMAVTVAMSAAFQTGIAAALAIVLLPLGLLIDSAIGSFWTWTPWKLANYGVSFVAGIVDMKDFWIALLIASVVIVAFIGIGIFATKRNWRLTKV</sequence>
<name>A0ABZ0RY49_9BACI</name>
<feature type="transmembrane region" description="Helical" evidence="1">
    <location>
        <begin position="20"/>
        <end position="39"/>
    </location>
</feature>
<accession>A0ABZ0RY49</accession>
<evidence type="ECO:0000313" key="2">
    <source>
        <dbReference type="EMBL" id="WPK11765.1"/>
    </source>
</evidence>
<dbReference type="EMBL" id="CP137624">
    <property type="protein sequence ID" value="WPK11765.1"/>
    <property type="molecule type" value="Genomic_DNA"/>
</dbReference>
<keyword evidence="3" id="KW-1185">Reference proteome</keyword>
<keyword evidence="1" id="KW-0472">Membrane</keyword>
<feature type="transmembrane region" description="Helical" evidence="1">
    <location>
        <begin position="71"/>
        <end position="89"/>
    </location>
</feature>
<feature type="transmembrane region" description="Helical" evidence="1">
    <location>
        <begin position="226"/>
        <end position="247"/>
    </location>
</feature>